<dbReference type="PANTHER" id="PTHR31339:SF9">
    <property type="entry name" value="PLASMIN AND FIBRONECTIN-BINDING PROTEIN A"/>
    <property type="match status" value="1"/>
</dbReference>
<accession>A0ABV5J897</accession>
<evidence type="ECO:0000256" key="2">
    <source>
        <dbReference type="ARBA" id="ARBA00022801"/>
    </source>
</evidence>
<name>A0ABV5J897_9BACT</name>
<dbReference type="Proteomes" id="UP001589654">
    <property type="component" value="Unassembled WGS sequence"/>
</dbReference>
<dbReference type="SUPFAM" id="SSF51126">
    <property type="entry name" value="Pectin lyase-like"/>
    <property type="match status" value="1"/>
</dbReference>
<dbReference type="InterPro" id="IPR006626">
    <property type="entry name" value="PbH1"/>
</dbReference>
<dbReference type="PROSITE" id="PS00502">
    <property type="entry name" value="POLYGALACTURONASE"/>
    <property type="match status" value="1"/>
</dbReference>
<dbReference type="GO" id="GO:0016798">
    <property type="term" value="F:hydrolase activity, acting on glycosyl bonds"/>
    <property type="evidence" value="ECO:0007669"/>
    <property type="project" value="UniProtKB-KW"/>
</dbReference>
<evidence type="ECO:0000256" key="1">
    <source>
        <dbReference type="ARBA" id="ARBA00008834"/>
    </source>
</evidence>
<comment type="caution">
    <text evidence="5">The sequence shown here is derived from an EMBL/GenBank/DDBJ whole genome shotgun (WGS) entry which is preliminary data.</text>
</comment>
<dbReference type="SMART" id="SM00710">
    <property type="entry name" value="PbH1"/>
    <property type="match status" value="7"/>
</dbReference>
<sequence>MITKIIYNQIIIVHLLILSLLGCQENRTYNIRDFGATPDSTFVNTKTIQRVIDKCAANGGGTVIVPEGIFRSGALFFKQGVNLHIEKGGVLKGVVDENAYPTVNTRWEGIEREWISAFINAFDIDGFSISGKGTIDGSGVDWLNYKSWQELESGRPRLIAIQNCKNVSISGIKIKNQACWGVFVLYSQHVVIKDLVIRAEHHIPMSDGIDIDSSKDVLISNCDIDVNDDCIAIKSGKDEDGRRVNKPAENIIVEKCIFNYGHGGVSMGSEMSGGIRNVEIRDCIMSTGNWAPIRFKSQPSRGGVVENITYRNLELRNTRQAFEFNMEWRMVPPVKPPSDPLPIVRNVQIINVSGTVENAGIVHGLKESPIYGVVFENCHIKAKKGLVLENTENIDLSGLTIEVEEGKPIMQRNVTGE</sequence>
<protein>
    <submittedName>
        <fullName evidence="5">Glycoside hydrolase family 28 protein</fullName>
        <ecNumber evidence="5">3.2.1.-</ecNumber>
    </submittedName>
</protein>
<proteinExistence type="inferred from homology"/>
<evidence type="ECO:0000256" key="4">
    <source>
        <dbReference type="RuleBase" id="RU361169"/>
    </source>
</evidence>
<gene>
    <name evidence="5" type="ORF">ACFFUR_14705</name>
</gene>
<organism evidence="5 6">
    <name type="scientific">Echinicola jeungdonensis</name>
    <dbReference type="NCBI Taxonomy" id="709343"/>
    <lineage>
        <taxon>Bacteria</taxon>
        <taxon>Pseudomonadati</taxon>
        <taxon>Bacteroidota</taxon>
        <taxon>Cytophagia</taxon>
        <taxon>Cytophagales</taxon>
        <taxon>Cyclobacteriaceae</taxon>
        <taxon>Echinicola</taxon>
    </lineage>
</organism>
<dbReference type="Pfam" id="PF00295">
    <property type="entry name" value="Glyco_hydro_28"/>
    <property type="match status" value="1"/>
</dbReference>
<dbReference type="InterPro" id="IPR012334">
    <property type="entry name" value="Pectin_lyas_fold"/>
</dbReference>
<reference evidence="5 6" key="1">
    <citation type="submission" date="2024-09" db="EMBL/GenBank/DDBJ databases">
        <authorList>
            <person name="Sun Q."/>
            <person name="Mori K."/>
        </authorList>
    </citation>
    <scope>NUCLEOTIDE SEQUENCE [LARGE SCALE GENOMIC DNA]</scope>
    <source>
        <strain evidence="5 6">CECT 7682</strain>
    </source>
</reference>
<dbReference type="Gene3D" id="2.160.20.10">
    <property type="entry name" value="Single-stranded right-handed beta-helix, Pectin lyase-like"/>
    <property type="match status" value="1"/>
</dbReference>
<comment type="similarity">
    <text evidence="1 4">Belongs to the glycosyl hydrolase 28 family.</text>
</comment>
<dbReference type="RefSeq" id="WP_290247919.1">
    <property type="nucleotide sequence ID" value="NZ_JAUFQT010000001.1"/>
</dbReference>
<dbReference type="EC" id="3.2.1.-" evidence="5"/>
<evidence type="ECO:0000256" key="3">
    <source>
        <dbReference type="ARBA" id="ARBA00023295"/>
    </source>
</evidence>
<keyword evidence="2 4" id="KW-0378">Hydrolase</keyword>
<keyword evidence="3 4" id="KW-0326">Glycosidase</keyword>
<dbReference type="InterPro" id="IPR011050">
    <property type="entry name" value="Pectin_lyase_fold/virulence"/>
</dbReference>
<dbReference type="PANTHER" id="PTHR31339">
    <property type="entry name" value="PECTIN LYASE-RELATED"/>
    <property type="match status" value="1"/>
</dbReference>
<evidence type="ECO:0000313" key="5">
    <source>
        <dbReference type="EMBL" id="MFB9213064.1"/>
    </source>
</evidence>
<dbReference type="InterPro" id="IPR051801">
    <property type="entry name" value="GH28_Enzymes"/>
</dbReference>
<evidence type="ECO:0000313" key="6">
    <source>
        <dbReference type="Proteomes" id="UP001589654"/>
    </source>
</evidence>
<dbReference type="EMBL" id="JBHMEW010000066">
    <property type="protein sequence ID" value="MFB9213064.1"/>
    <property type="molecule type" value="Genomic_DNA"/>
</dbReference>
<keyword evidence="6" id="KW-1185">Reference proteome</keyword>
<dbReference type="PROSITE" id="PS51257">
    <property type="entry name" value="PROKAR_LIPOPROTEIN"/>
    <property type="match status" value="1"/>
</dbReference>
<dbReference type="InterPro" id="IPR000743">
    <property type="entry name" value="Glyco_hydro_28"/>
</dbReference>